<dbReference type="EMBL" id="JBHTBJ010000059">
    <property type="protein sequence ID" value="MFC7279743.1"/>
    <property type="molecule type" value="Genomic_DNA"/>
</dbReference>
<proteinExistence type="predicted"/>
<organism evidence="2 3">
    <name type="scientific">Paractinoplanes rhizophilus</name>
    <dbReference type="NCBI Taxonomy" id="1416877"/>
    <lineage>
        <taxon>Bacteria</taxon>
        <taxon>Bacillati</taxon>
        <taxon>Actinomycetota</taxon>
        <taxon>Actinomycetes</taxon>
        <taxon>Micromonosporales</taxon>
        <taxon>Micromonosporaceae</taxon>
        <taxon>Paractinoplanes</taxon>
    </lineage>
</organism>
<dbReference type="InterPro" id="IPR011576">
    <property type="entry name" value="Pyridox_Oxase_N"/>
</dbReference>
<dbReference type="Proteomes" id="UP001596548">
    <property type="component" value="Unassembled WGS sequence"/>
</dbReference>
<dbReference type="SUPFAM" id="SSF50475">
    <property type="entry name" value="FMN-binding split barrel"/>
    <property type="match status" value="1"/>
</dbReference>
<gene>
    <name evidence="2" type="ORF">ACFQS1_37780</name>
</gene>
<evidence type="ECO:0000313" key="3">
    <source>
        <dbReference type="Proteomes" id="UP001596548"/>
    </source>
</evidence>
<dbReference type="RefSeq" id="WP_378977359.1">
    <property type="nucleotide sequence ID" value="NZ_JBHTBJ010000059.1"/>
</dbReference>
<dbReference type="InterPro" id="IPR012349">
    <property type="entry name" value="Split_barrel_FMN-bd"/>
</dbReference>
<reference evidence="3" key="1">
    <citation type="journal article" date="2019" name="Int. J. Syst. Evol. Microbiol.">
        <title>The Global Catalogue of Microorganisms (GCM) 10K type strain sequencing project: providing services to taxonomists for standard genome sequencing and annotation.</title>
        <authorList>
            <consortium name="The Broad Institute Genomics Platform"/>
            <consortium name="The Broad Institute Genome Sequencing Center for Infectious Disease"/>
            <person name="Wu L."/>
            <person name="Ma J."/>
        </authorList>
    </citation>
    <scope>NUCLEOTIDE SEQUENCE [LARGE SCALE GENOMIC DNA]</scope>
    <source>
        <strain evidence="3">XZYJT-10</strain>
    </source>
</reference>
<keyword evidence="3" id="KW-1185">Reference proteome</keyword>
<dbReference type="Gene3D" id="2.30.110.10">
    <property type="entry name" value="Electron Transport, Fmn-binding Protein, Chain A"/>
    <property type="match status" value="1"/>
</dbReference>
<name>A0ABW2I4L2_9ACTN</name>
<accession>A0ABW2I4L2</accession>
<dbReference type="Pfam" id="PF01243">
    <property type="entry name" value="PNPOx_N"/>
    <property type="match status" value="1"/>
</dbReference>
<evidence type="ECO:0000313" key="2">
    <source>
        <dbReference type="EMBL" id="MFC7279743.1"/>
    </source>
</evidence>
<protein>
    <submittedName>
        <fullName evidence="2">Pyridoxamine 5'-phosphate oxidase family protein</fullName>
    </submittedName>
</protein>
<evidence type="ECO:0000259" key="1">
    <source>
        <dbReference type="Pfam" id="PF01243"/>
    </source>
</evidence>
<sequence>MDSSEREAALAAMVLRVVDTNRYMTLGTVEADGLPRLTPVYYTHDAYRTFYWVSAPDARHSGNIAGQPAIRMVIFDSTTLPGKSDAAYLGATAHEVPASRLADECAVAFRSTPGGARPFAPEELTGELRLYRADVTEYGVHIRGSHPDFGTGIDKRAGVAAEAVARAAQRAHRPGA</sequence>
<feature type="domain" description="Pyridoxamine 5'-phosphate oxidase N-terminal" evidence="1">
    <location>
        <begin position="17"/>
        <end position="97"/>
    </location>
</feature>
<comment type="caution">
    <text evidence="2">The sequence shown here is derived from an EMBL/GenBank/DDBJ whole genome shotgun (WGS) entry which is preliminary data.</text>
</comment>